<feature type="compositionally biased region" description="Low complexity" evidence="1">
    <location>
        <begin position="24"/>
        <end position="38"/>
    </location>
</feature>
<keyword evidence="3" id="KW-1185">Reference proteome</keyword>
<feature type="region of interest" description="Disordered" evidence="1">
    <location>
        <begin position="232"/>
        <end position="300"/>
    </location>
</feature>
<dbReference type="Proteomes" id="UP001234178">
    <property type="component" value="Unassembled WGS sequence"/>
</dbReference>
<proteinExistence type="predicted"/>
<dbReference type="PANTHER" id="PTHR47163">
    <property type="entry name" value="DDE_TNP_IS1595 DOMAIN-CONTAINING PROTEIN"/>
    <property type="match status" value="1"/>
</dbReference>
<feature type="compositionally biased region" description="Acidic residues" evidence="1">
    <location>
        <begin position="232"/>
        <end position="265"/>
    </location>
</feature>
<evidence type="ECO:0000256" key="1">
    <source>
        <dbReference type="SAM" id="MobiDB-lite"/>
    </source>
</evidence>
<dbReference type="InterPro" id="IPR053164">
    <property type="entry name" value="IS1016-like_transposase"/>
</dbReference>
<name>A0ABR0B774_9CRUS</name>
<feature type="compositionally biased region" description="Pro residues" evidence="1">
    <location>
        <begin position="268"/>
        <end position="282"/>
    </location>
</feature>
<sequence length="365" mass="40176">MQKKPNASLPSCPRDPSRRLHPVLSSELSGGETTSGEEIIQQSGFSSPENQSDSGSDNEADSRATSFWTSKTSAAISKNSYGSSVTVRKRPTEVTFKGHPISDTSDLPTDSFPRLEDYKWAVVTHGYIHLTVNHSKHFKDPITGAHTNTVEGMWAHAKRTLIKGGTPRNHLFTCLALFMMKRMLSAQEEPDTFVTFMKMANACVADGNVLPGNYGNWIPQPEQDSAIFTTFEEDPEDSDGNDEPIEDETGADITDLDSDNNDDDQPSSGPPSSPTINPPSPIPNSTLPEANDPPVEPFRPKRQRRIPISHHEEVEEHFKNVTLYSFGSSGSFLSSPLVLSTVITILRGREDLPTDLQLPSTTEYF</sequence>
<dbReference type="PANTHER" id="PTHR47163:SF2">
    <property type="entry name" value="SI:DKEY-17M8.2"/>
    <property type="match status" value="1"/>
</dbReference>
<dbReference type="EMBL" id="JAOYFB010000040">
    <property type="protein sequence ID" value="KAK4037539.1"/>
    <property type="molecule type" value="Genomic_DNA"/>
</dbReference>
<organism evidence="2 3">
    <name type="scientific">Daphnia magna</name>
    <dbReference type="NCBI Taxonomy" id="35525"/>
    <lineage>
        <taxon>Eukaryota</taxon>
        <taxon>Metazoa</taxon>
        <taxon>Ecdysozoa</taxon>
        <taxon>Arthropoda</taxon>
        <taxon>Crustacea</taxon>
        <taxon>Branchiopoda</taxon>
        <taxon>Diplostraca</taxon>
        <taxon>Cladocera</taxon>
        <taxon>Anomopoda</taxon>
        <taxon>Daphniidae</taxon>
        <taxon>Daphnia</taxon>
    </lineage>
</organism>
<gene>
    <name evidence="2" type="ORF">OUZ56_029571</name>
</gene>
<evidence type="ECO:0000313" key="3">
    <source>
        <dbReference type="Proteomes" id="UP001234178"/>
    </source>
</evidence>
<accession>A0ABR0B774</accession>
<comment type="caution">
    <text evidence="2">The sequence shown here is derived from an EMBL/GenBank/DDBJ whole genome shotgun (WGS) entry which is preliminary data.</text>
</comment>
<protein>
    <submittedName>
        <fullName evidence="2">Uncharacterized protein</fullName>
    </submittedName>
</protein>
<feature type="compositionally biased region" description="Polar residues" evidence="1">
    <location>
        <begin position="40"/>
        <end position="65"/>
    </location>
</feature>
<reference evidence="2 3" key="1">
    <citation type="journal article" date="2023" name="Nucleic Acids Res.">
        <title>The hologenome of Daphnia magna reveals possible DNA methylation and microbiome-mediated evolution of the host genome.</title>
        <authorList>
            <person name="Chaturvedi A."/>
            <person name="Li X."/>
            <person name="Dhandapani V."/>
            <person name="Marshall H."/>
            <person name="Kissane S."/>
            <person name="Cuenca-Cambronero M."/>
            <person name="Asole G."/>
            <person name="Calvet F."/>
            <person name="Ruiz-Romero M."/>
            <person name="Marangio P."/>
            <person name="Guigo R."/>
            <person name="Rago D."/>
            <person name="Mirbahai L."/>
            <person name="Eastwood N."/>
            <person name="Colbourne J.K."/>
            <person name="Zhou J."/>
            <person name="Mallon E."/>
            <person name="Orsini L."/>
        </authorList>
    </citation>
    <scope>NUCLEOTIDE SEQUENCE [LARGE SCALE GENOMIC DNA]</scope>
    <source>
        <strain evidence="2">LRV0_1</strain>
    </source>
</reference>
<feature type="region of interest" description="Disordered" evidence="1">
    <location>
        <begin position="1"/>
        <end position="65"/>
    </location>
</feature>
<evidence type="ECO:0000313" key="2">
    <source>
        <dbReference type="EMBL" id="KAK4037539.1"/>
    </source>
</evidence>